<dbReference type="PANTHER" id="PTHR43071:SF1">
    <property type="entry name" value="2-AMINO-4-HYDROXY-6-HYDROXYMETHYLDIHYDROPTERIDINE PYROPHOSPHOKINASE"/>
    <property type="match status" value="1"/>
</dbReference>
<evidence type="ECO:0000259" key="8">
    <source>
        <dbReference type="Pfam" id="PF01288"/>
    </source>
</evidence>
<dbReference type="Proteomes" id="UP000051373">
    <property type="component" value="Unassembled WGS sequence"/>
</dbReference>
<dbReference type="EC" id="2.7.6.3" evidence="2"/>
<keyword evidence="4" id="KW-0547">Nucleotide-binding</keyword>
<organism evidence="9 10">
    <name type="scientific">candidate division WOR_3 bacterium SM23_42</name>
    <dbReference type="NCBI Taxonomy" id="1703779"/>
    <lineage>
        <taxon>Bacteria</taxon>
        <taxon>Bacteria division WOR-3</taxon>
    </lineage>
</organism>
<dbReference type="GO" id="GO:0046654">
    <property type="term" value="P:tetrahydrofolate biosynthetic process"/>
    <property type="evidence" value="ECO:0007669"/>
    <property type="project" value="UniProtKB-UniPathway"/>
</dbReference>
<dbReference type="CDD" id="cd00483">
    <property type="entry name" value="HPPK"/>
    <property type="match status" value="1"/>
</dbReference>
<dbReference type="AlphaFoldDB" id="A0A0S8FRE8"/>
<proteinExistence type="predicted"/>
<dbReference type="InterPro" id="IPR000550">
    <property type="entry name" value="Hppk"/>
</dbReference>
<evidence type="ECO:0000256" key="5">
    <source>
        <dbReference type="ARBA" id="ARBA00022777"/>
    </source>
</evidence>
<reference evidence="9 10" key="1">
    <citation type="journal article" date="2015" name="Microbiome">
        <title>Genomic resolution of linkages in carbon, nitrogen, and sulfur cycling among widespread estuary sediment bacteria.</title>
        <authorList>
            <person name="Baker B.J."/>
            <person name="Lazar C.S."/>
            <person name="Teske A.P."/>
            <person name="Dick G.J."/>
        </authorList>
    </citation>
    <scope>NUCLEOTIDE SEQUENCE [LARGE SCALE GENOMIC DNA]</scope>
    <source>
        <strain evidence="9">SM23_42</strain>
    </source>
</reference>
<dbReference type="UniPathway" id="UPA00077">
    <property type="reaction ID" value="UER00155"/>
</dbReference>
<feature type="domain" description="7,8-dihydro-6-hydroxymethylpterin-pyrophosphokinase" evidence="8">
    <location>
        <begin position="5"/>
        <end position="133"/>
    </location>
</feature>
<dbReference type="InterPro" id="IPR035907">
    <property type="entry name" value="Hppk_sf"/>
</dbReference>
<gene>
    <name evidence="9" type="ORF">AMJ83_09435</name>
</gene>
<dbReference type="GO" id="GO:0016301">
    <property type="term" value="F:kinase activity"/>
    <property type="evidence" value="ECO:0007669"/>
    <property type="project" value="UniProtKB-KW"/>
</dbReference>
<dbReference type="Pfam" id="PF01288">
    <property type="entry name" value="HPPK"/>
    <property type="match status" value="1"/>
</dbReference>
<evidence type="ECO:0000256" key="6">
    <source>
        <dbReference type="ARBA" id="ARBA00022840"/>
    </source>
</evidence>
<evidence type="ECO:0000256" key="2">
    <source>
        <dbReference type="ARBA" id="ARBA00013253"/>
    </source>
</evidence>
<keyword evidence="6" id="KW-0067">ATP-binding</keyword>
<evidence type="ECO:0000256" key="4">
    <source>
        <dbReference type="ARBA" id="ARBA00022741"/>
    </source>
</evidence>
<keyword evidence="3" id="KW-0808">Transferase</keyword>
<dbReference type="PANTHER" id="PTHR43071">
    <property type="entry name" value="2-AMINO-4-HYDROXY-6-HYDROXYMETHYLDIHYDROPTERIDINE PYROPHOSPHOKINASE"/>
    <property type="match status" value="1"/>
</dbReference>
<protein>
    <recommendedName>
        <fullName evidence="2">2-amino-4-hydroxy-6-hydroxymethyldihydropteridine diphosphokinase</fullName>
        <ecNumber evidence="2">2.7.6.3</ecNumber>
    </recommendedName>
</protein>
<dbReference type="SUPFAM" id="SSF55083">
    <property type="entry name" value="6-hydroxymethyl-7,8-dihydropterin pyrophosphokinase, HPPK"/>
    <property type="match status" value="1"/>
</dbReference>
<comment type="pathway">
    <text evidence="1">Cofactor biosynthesis; tetrahydrofolate biosynthesis; 2-amino-4-hydroxy-6-hydroxymethyl-7,8-dihydropteridine diphosphate from 7,8-dihydroneopterin triphosphate: step 4/4.</text>
</comment>
<dbReference type="Gene3D" id="3.30.70.560">
    <property type="entry name" value="7,8-Dihydro-6-hydroxymethylpterin-pyrophosphokinase HPPK"/>
    <property type="match status" value="1"/>
</dbReference>
<dbReference type="GO" id="GO:0005524">
    <property type="term" value="F:ATP binding"/>
    <property type="evidence" value="ECO:0007669"/>
    <property type="project" value="UniProtKB-KW"/>
</dbReference>
<sequence>MEKTYLLLGTNVGDLEENMERALRTIAAQNIKILKKSKIYKTKPWGFHNQPDYLNLAVEVESDFSAAELLGIFKRIESQMGRRKTKKRWQPRLIDIDILFWGKHVIDRADLKIPHEQFYNRPFAIKILSEIAPDFIPPGRKKTLSELCAGEDNEGVEVYRD</sequence>
<evidence type="ECO:0000313" key="9">
    <source>
        <dbReference type="EMBL" id="KPK62881.1"/>
    </source>
</evidence>
<evidence type="ECO:0000313" key="10">
    <source>
        <dbReference type="Proteomes" id="UP000051373"/>
    </source>
</evidence>
<keyword evidence="7" id="KW-0289">Folate biosynthesis</keyword>
<dbReference type="GO" id="GO:0046656">
    <property type="term" value="P:folic acid biosynthetic process"/>
    <property type="evidence" value="ECO:0007669"/>
    <property type="project" value="UniProtKB-KW"/>
</dbReference>
<name>A0A0S8FRE8_UNCW3</name>
<keyword evidence="5" id="KW-0418">Kinase</keyword>
<dbReference type="STRING" id="1703779.AMJ83_09435"/>
<comment type="caution">
    <text evidence="9">The sequence shown here is derived from an EMBL/GenBank/DDBJ whole genome shotgun (WGS) entry which is preliminary data.</text>
</comment>
<dbReference type="EMBL" id="LJUJ01000023">
    <property type="protein sequence ID" value="KPK62881.1"/>
    <property type="molecule type" value="Genomic_DNA"/>
</dbReference>
<dbReference type="GO" id="GO:0003848">
    <property type="term" value="F:2-amino-4-hydroxy-6-hydroxymethyldihydropteridine diphosphokinase activity"/>
    <property type="evidence" value="ECO:0007669"/>
    <property type="project" value="UniProtKB-EC"/>
</dbReference>
<accession>A0A0S8FRE8</accession>
<evidence type="ECO:0000256" key="3">
    <source>
        <dbReference type="ARBA" id="ARBA00022679"/>
    </source>
</evidence>
<dbReference type="NCBIfam" id="TIGR01498">
    <property type="entry name" value="folK"/>
    <property type="match status" value="1"/>
</dbReference>
<evidence type="ECO:0000256" key="7">
    <source>
        <dbReference type="ARBA" id="ARBA00022909"/>
    </source>
</evidence>
<evidence type="ECO:0000256" key="1">
    <source>
        <dbReference type="ARBA" id="ARBA00005051"/>
    </source>
</evidence>